<evidence type="ECO:0000256" key="5">
    <source>
        <dbReference type="ARBA" id="ARBA00022723"/>
    </source>
</evidence>
<evidence type="ECO:0000313" key="10">
    <source>
        <dbReference type="EMBL" id="PCI29084.1"/>
    </source>
</evidence>
<dbReference type="FunFam" id="3.30.1370.10:FF:000001">
    <property type="entry name" value="Polyribonucleotide nucleotidyltransferase"/>
    <property type="match status" value="1"/>
</dbReference>
<dbReference type="InterPro" id="IPR036612">
    <property type="entry name" value="KH_dom_type_1_sf"/>
</dbReference>
<dbReference type="InterPro" id="IPR020568">
    <property type="entry name" value="Ribosomal_Su5_D2-typ_SF"/>
</dbReference>
<dbReference type="Gene3D" id="2.40.50.140">
    <property type="entry name" value="Nucleic acid-binding proteins"/>
    <property type="match status" value="1"/>
</dbReference>
<feature type="binding site" evidence="8">
    <location>
        <position position="482"/>
    </location>
    <ligand>
        <name>Mg(2+)</name>
        <dbReference type="ChEBI" id="CHEBI:18420"/>
    </ligand>
</feature>
<dbReference type="CDD" id="cd04472">
    <property type="entry name" value="S1_PNPase"/>
    <property type="match status" value="1"/>
</dbReference>
<comment type="subcellular location">
    <subcellularLocation>
        <location evidence="8">Cytoplasm</location>
    </subcellularLocation>
</comment>
<evidence type="ECO:0000259" key="9">
    <source>
        <dbReference type="PROSITE" id="PS50126"/>
    </source>
</evidence>
<dbReference type="GO" id="GO:0006402">
    <property type="term" value="P:mRNA catabolic process"/>
    <property type="evidence" value="ECO:0007669"/>
    <property type="project" value="UniProtKB-UniRule"/>
</dbReference>
<dbReference type="AlphaFoldDB" id="A0A2A4T6T8"/>
<evidence type="ECO:0000256" key="2">
    <source>
        <dbReference type="ARBA" id="ARBA00022490"/>
    </source>
</evidence>
<dbReference type="PANTHER" id="PTHR11252:SF0">
    <property type="entry name" value="POLYRIBONUCLEOTIDE NUCLEOTIDYLTRANSFERASE 1, MITOCHONDRIAL"/>
    <property type="match status" value="1"/>
</dbReference>
<dbReference type="SUPFAM" id="SSF54211">
    <property type="entry name" value="Ribosomal protein S5 domain 2-like"/>
    <property type="match status" value="2"/>
</dbReference>
<dbReference type="InterPro" id="IPR004087">
    <property type="entry name" value="KH_dom"/>
</dbReference>
<comment type="function">
    <text evidence="8">Involved in mRNA degradation. Catalyzes the phosphorolysis of single-stranded polyribonucleotides processively in the 3'- to 5'-direction.</text>
</comment>
<dbReference type="SUPFAM" id="SSF50249">
    <property type="entry name" value="Nucleic acid-binding proteins"/>
    <property type="match status" value="1"/>
</dbReference>
<dbReference type="PANTHER" id="PTHR11252">
    <property type="entry name" value="POLYRIBONUCLEOTIDE NUCLEOTIDYLTRANSFERASE"/>
    <property type="match status" value="1"/>
</dbReference>
<dbReference type="NCBIfam" id="TIGR03591">
    <property type="entry name" value="polynuc_phos"/>
    <property type="match status" value="1"/>
</dbReference>
<dbReference type="InterPro" id="IPR036345">
    <property type="entry name" value="ExoRNase_PH_dom2_sf"/>
</dbReference>
<comment type="similarity">
    <text evidence="1 8">Belongs to the polyribonucleotide nucleotidyltransferase family.</text>
</comment>
<dbReference type="GO" id="GO:0004654">
    <property type="term" value="F:polyribonucleotide nucleotidyltransferase activity"/>
    <property type="evidence" value="ECO:0007669"/>
    <property type="project" value="UniProtKB-UniRule"/>
</dbReference>
<protein>
    <recommendedName>
        <fullName evidence="8">Polyribonucleotide nucleotidyltransferase</fullName>
        <ecNumber evidence="8">2.7.7.8</ecNumber>
    </recommendedName>
    <alternativeName>
        <fullName evidence="8">Polynucleotide phosphorylase</fullName>
        <shortName evidence="8">PNPase</shortName>
    </alternativeName>
</protein>
<dbReference type="CDD" id="cd11364">
    <property type="entry name" value="RNase_PH_PNPase_2"/>
    <property type="match status" value="1"/>
</dbReference>
<keyword evidence="6 8" id="KW-0460">Magnesium</keyword>
<dbReference type="GO" id="GO:0000287">
    <property type="term" value="F:magnesium ion binding"/>
    <property type="evidence" value="ECO:0007669"/>
    <property type="project" value="UniProtKB-UniRule"/>
</dbReference>
<dbReference type="EMBL" id="NVSR01000020">
    <property type="protein sequence ID" value="PCI29084.1"/>
    <property type="molecule type" value="Genomic_DNA"/>
</dbReference>
<keyword evidence="2 8" id="KW-0963">Cytoplasm</keyword>
<dbReference type="SMART" id="SM00322">
    <property type="entry name" value="KH"/>
    <property type="match status" value="1"/>
</dbReference>
<dbReference type="PROSITE" id="PS50084">
    <property type="entry name" value="KH_TYPE_1"/>
    <property type="match status" value="1"/>
</dbReference>
<dbReference type="Pfam" id="PF00013">
    <property type="entry name" value="KH_1"/>
    <property type="match status" value="1"/>
</dbReference>
<evidence type="ECO:0000256" key="3">
    <source>
        <dbReference type="ARBA" id="ARBA00022679"/>
    </source>
</evidence>
<dbReference type="EC" id="2.7.7.8" evidence="8"/>
<dbReference type="InterPro" id="IPR012162">
    <property type="entry name" value="PNPase"/>
</dbReference>
<dbReference type="InterPro" id="IPR012340">
    <property type="entry name" value="NA-bd_OB-fold"/>
</dbReference>
<dbReference type="PROSITE" id="PS50126">
    <property type="entry name" value="S1"/>
    <property type="match status" value="1"/>
</dbReference>
<dbReference type="GO" id="GO:0000175">
    <property type="term" value="F:3'-5'-RNA exonuclease activity"/>
    <property type="evidence" value="ECO:0007669"/>
    <property type="project" value="TreeGrafter"/>
</dbReference>
<dbReference type="Gene3D" id="3.30.230.70">
    <property type="entry name" value="GHMP Kinase, N-terminal domain"/>
    <property type="match status" value="2"/>
</dbReference>
<keyword evidence="7 8" id="KW-0694">RNA-binding</keyword>
<keyword evidence="3 8" id="KW-0808">Transferase</keyword>
<dbReference type="GO" id="GO:0003723">
    <property type="term" value="F:RNA binding"/>
    <property type="evidence" value="ECO:0007669"/>
    <property type="project" value="UniProtKB-UniRule"/>
</dbReference>
<comment type="catalytic activity">
    <reaction evidence="8">
        <text>RNA(n+1) + phosphate = RNA(n) + a ribonucleoside 5'-diphosphate</text>
        <dbReference type="Rhea" id="RHEA:22096"/>
        <dbReference type="Rhea" id="RHEA-COMP:14527"/>
        <dbReference type="Rhea" id="RHEA-COMP:17342"/>
        <dbReference type="ChEBI" id="CHEBI:43474"/>
        <dbReference type="ChEBI" id="CHEBI:57930"/>
        <dbReference type="ChEBI" id="CHEBI:140395"/>
        <dbReference type="EC" id="2.7.7.8"/>
    </reaction>
</comment>
<keyword evidence="5 8" id="KW-0479">Metal-binding</keyword>
<dbReference type="InterPro" id="IPR015847">
    <property type="entry name" value="ExoRNase_PH_dom2"/>
</dbReference>
<dbReference type="Pfam" id="PF01138">
    <property type="entry name" value="RNase_PH"/>
    <property type="match status" value="2"/>
</dbReference>
<proteinExistence type="inferred from homology"/>
<keyword evidence="4 8" id="KW-0548">Nucleotidyltransferase</keyword>
<dbReference type="NCBIfam" id="NF008805">
    <property type="entry name" value="PRK11824.1"/>
    <property type="match status" value="1"/>
</dbReference>
<evidence type="ECO:0000256" key="1">
    <source>
        <dbReference type="ARBA" id="ARBA00007404"/>
    </source>
</evidence>
<evidence type="ECO:0000256" key="8">
    <source>
        <dbReference type="HAMAP-Rule" id="MF_01595"/>
    </source>
</evidence>
<dbReference type="GO" id="GO:0005829">
    <property type="term" value="C:cytosol"/>
    <property type="evidence" value="ECO:0007669"/>
    <property type="project" value="UniProtKB-ARBA"/>
</dbReference>
<feature type="domain" description="S1 motif" evidence="9">
    <location>
        <begin position="618"/>
        <end position="686"/>
    </location>
</feature>
<dbReference type="FunFam" id="3.30.230.70:FF:000001">
    <property type="entry name" value="Polyribonucleotide nucleotidyltransferase"/>
    <property type="match status" value="1"/>
</dbReference>
<evidence type="ECO:0000256" key="4">
    <source>
        <dbReference type="ARBA" id="ARBA00022695"/>
    </source>
</evidence>
<dbReference type="InterPro" id="IPR003029">
    <property type="entry name" value="S1_domain"/>
</dbReference>
<dbReference type="PIRSF" id="PIRSF005499">
    <property type="entry name" value="PNPase"/>
    <property type="match status" value="1"/>
</dbReference>
<organism evidence="10 11">
    <name type="scientific">SAR324 cluster bacterium</name>
    <dbReference type="NCBI Taxonomy" id="2024889"/>
    <lineage>
        <taxon>Bacteria</taxon>
        <taxon>Deltaproteobacteria</taxon>
        <taxon>SAR324 cluster</taxon>
    </lineage>
</organism>
<feature type="binding site" evidence="8">
    <location>
        <position position="488"/>
    </location>
    <ligand>
        <name>Mg(2+)</name>
        <dbReference type="ChEBI" id="CHEBI:18420"/>
    </ligand>
</feature>
<sequence length="689" mass="74885">MKKIQIDYFGKTLVLETNRIAKQANGSVYITYGDTSVLVAATAQKENTSLGFFPLTCAYQVRAYSQGKILGGFVKRERMPSEMEILASRAMDRPLRPLFDENFSAETQVIATVVSYDNTSNPQAAALLAASTALLISDIPYETAIAGVTVGRVNGEFMVNPSPAQLEESDLDLYLVAKEDAIVMVEAGAQKISEEVMLEALAFGHEAIKPLLKLQEEFRKLVGVKKRKVEKPVVNKEVGKAVSKFADRKLKKALTTADKKERSLALDKIKADTVEALVTEESGFEASEVKGALSDLKKKIIRENILKKGPRIDGRSNTEIRSISSELGLLPKAHGSALFTRGETQALVVATLGTKDDEQMVDDPSGLHFKRFYLHYNFPAYCVGEVRRLAAPGRREIGHGNLAERGLKPVMPSKEKFPYTIRIVSEITESNGSSSMASVCGGSLAMMEAGVPLSEAVAGVAMGMVSDKKNNVILSDILGDEDHVGDMDFKVIGTAQGITALQMDIKIDGLSMDLLKEALLQAKEGRLHILQEMAKSIESSRENIAGNAPRFIQYKISPNKIRDLIGPGGKIIKGIQAESKAKVEVDDAGVVNISSANQESAEKALALVREMTQEVEVGTIYDGKVVKVVDFGAFVEVLPNTQGLVHVSEIAKERVENVEDVLNEGQMIKVKAIGFDKRGKLKLSIKATL</sequence>
<dbReference type="InterPro" id="IPR015848">
    <property type="entry name" value="PNPase_PH_RNA-bd_bac/org-type"/>
</dbReference>
<evidence type="ECO:0000256" key="6">
    <source>
        <dbReference type="ARBA" id="ARBA00022842"/>
    </source>
</evidence>
<dbReference type="SUPFAM" id="SSF54791">
    <property type="entry name" value="Eukaryotic type KH-domain (KH-domain type I)"/>
    <property type="match status" value="1"/>
</dbReference>
<comment type="cofactor">
    <cofactor evidence="8">
        <name>Mg(2+)</name>
        <dbReference type="ChEBI" id="CHEBI:18420"/>
    </cofactor>
</comment>
<dbReference type="Pfam" id="PF03725">
    <property type="entry name" value="RNase_PH_C"/>
    <property type="match status" value="1"/>
</dbReference>
<dbReference type="HAMAP" id="MF_01595">
    <property type="entry name" value="PNPase"/>
    <property type="match status" value="1"/>
</dbReference>
<dbReference type="FunFam" id="2.40.50.140:FF:000189">
    <property type="entry name" value="Polyribonucleotide nucleotidyltransferase, putative"/>
    <property type="match status" value="1"/>
</dbReference>
<evidence type="ECO:0000313" key="11">
    <source>
        <dbReference type="Proteomes" id="UP000218113"/>
    </source>
</evidence>
<dbReference type="GO" id="GO:0006396">
    <property type="term" value="P:RNA processing"/>
    <property type="evidence" value="ECO:0007669"/>
    <property type="project" value="InterPro"/>
</dbReference>
<accession>A0A2A4T6T8</accession>
<reference evidence="11" key="1">
    <citation type="submission" date="2017-08" db="EMBL/GenBank/DDBJ databases">
        <title>A dynamic microbial community with high functional redundancy inhabits the cold, oxic subseafloor aquifer.</title>
        <authorList>
            <person name="Tully B.J."/>
            <person name="Wheat C.G."/>
            <person name="Glazer B.T."/>
            <person name="Huber J.A."/>
        </authorList>
    </citation>
    <scope>NUCLEOTIDE SEQUENCE [LARGE SCALE GENOMIC DNA]</scope>
</reference>
<evidence type="ECO:0000256" key="7">
    <source>
        <dbReference type="ARBA" id="ARBA00022884"/>
    </source>
</evidence>
<dbReference type="CDD" id="cd02393">
    <property type="entry name" value="KH-I_PNPase"/>
    <property type="match status" value="1"/>
</dbReference>
<gene>
    <name evidence="8 10" type="primary">pnp</name>
    <name evidence="10" type="ORF">COB67_04925</name>
</gene>
<comment type="caution">
    <text evidence="10">The sequence shown here is derived from an EMBL/GenBank/DDBJ whole genome shotgun (WGS) entry which is preliminary data.</text>
</comment>
<dbReference type="Gene3D" id="3.30.1370.10">
    <property type="entry name" value="K Homology domain, type 1"/>
    <property type="match status" value="1"/>
</dbReference>
<name>A0A2A4T6T8_9DELT</name>
<dbReference type="SUPFAM" id="SSF55666">
    <property type="entry name" value="Ribonuclease PH domain 2-like"/>
    <property type="match status" value="2"/>
</dbReference>
<dbReference type="Proteomes" id="UP000218113">
    <property type="component" value="Unassembled WGS sequence"/>
</dbReference>
<dbReference type="InterPro" id="IPR004088">
    <property type="entry name" value="KH_dom_type_1"/>
</dbReference>
<dbReference type="Pfam" id="PF03726">
    <property type="entry name" value="PNPase"/>
    <property type="match status" value="1"/>
</dbReference>
<dbReference type="InterPro" id="IPR001247">
    <property type="entry name" value="ExoRNase_PH_dom1"/>
</dbReference>
<dbReference type="Pfam" id="PF00575">
    <property type="entry name" value="S1"/>
    <property type="match status" value="1"/>
</dbReference>
<dbReference type="SMART" id="SM00316">
    <property type="entry name" value="S1"/>
    <property type="match status" value="1"/>
</dbReference>
<dbReference type="InterPro" id="IPR027408">
    <property type="entry name" value="PNPase/RNase_PH_dom_sf"/>
</dbReference>
<dbReference type="FunFam" id="3.30.230.70:FF:000002">
    <property type="entry name" value="Polyribonucleotide nucleotidyltransferase"/>
    <property type="match status" value="1"/>
</dbReference>